<evidence type="ECO:0000256" key="3">
    <source>
        <dbReference type="SAM" id="MobiDB-lite"/>
    </source>
</evidence>
<dbReference type="GO" id="GO:0005739">
    <property type="term" value="C:mitochondrion"/>
    <property type="evidence" value="ECO:0007669"/>
    <property type="project" value="TreeGrafter"/>
</dbReference>
<dbReference type="GO" id="GO:0045087">
    <property type="term" value="P:innate immune response"/>
    <property type="evidence" value="ECO:0007669"/>
    <property type="project" value="Ensembl"/>
</dbReference>
<dbReference type="CTD" id="135154"/>
<name>A0A2K5S1D6_CEBIM</name>
<dbReference type="OMA" id="KPGHAKQ"/>
<dbReference type="InterPro" id="IPR012875">
    <property type="entry name" value="SDHF4"/>
</dbReference>
<dbReference type="Ensembl" id="ENSCCAT00000051981.1">
    <property type="protein sequence ID" value="ENSCCAP00000034209.1"/>
    <property type="gene ID" value="ENSCCAG00000035084.1"/>
</dbReference>
<reference evidence="4" key="2">
    <citation type="submission" date="2025-09" db="UniProtKB">
        <authorList>
            <consortium name="Ensembl"/>
        </authorList>
    </citation>
    <scope>IDENTIFICATION</scope>
</reference>
<dbReference type="PANTHER" id="PTHR28524">
    <property type="entry name" value="SUCCINATE DEHYDROGENASE ASSEMBLY FACTOR 4, MITOCHONDRIAL"/>
    <property type="match status" value="1"/>
</dbReference>
<dbReference type="GeneID" id="108318371"/>
<dbReference type="GO" id="GO:0008047">
    <property type="term" value="F:enzyme activator activity"/>
    <property type="evidence" value="ECO:0007669"/>
    <property type="project" value="Ensembl"/>
</dbReference>
<dbReference type="Proteomes" id="UP000233040">
    <property type="component" value="Unassembled WGS sequence"/>
</dbReference>
<evidence type="ECO:0000313" key="5">
    <source>
        <dbReference type="Proteomes" id="UP000233040"/>
    </source>
</evidence>
<dbReference type="PANTHER" id="PTHR28524:SF3">
    <property type="entry name" value="SUCCINATE DEHYDROGENASE ASSEMBLY FACTOR 4, MITOCHONDRIAL"/>
    <property type="match status" value="1"/>
</dbReference>
<sequence length="108" mass="12185">MTPSRLHGFLCRVSSTAWRTARSPFLCRSLRKTSSSQGGKSELVKQSLKKPKLPEGRFDAPEGSHLEKEPLEKFPDDVNPVTKEKGGPRGPEPTRYGDWERKGRCIDF</sequence>
<accession>A0A2K5S1D6</accession>
<feature type="compositionally biased region" description="Basic and acidic residues" evidence="3">
    <location>
        <begin position="52"/>
        <end position="87"/>
    </location>
</feature>
<dbReference type="GO" id="GO:0045333">
    <property type="term" value="P:cellular respiration"/>
    <property type="evidence" value="ECO:0007669"/>
    <property type="project" value="Ensembl"/>
</dbReference>
<dbReference type="KEGG" id="cimi:108318371"/>
<evidence type="ECO:0000256" key="1">
    <source>
        <dbReference type="ARBA" id="ARBA00005701"/>
    </source>
</evidence>
<organism evidence="4 5">
    <name type="scientific">Cebus imitator</name>
    <name type="common">Panamanian white-faced capuchin</name>
    <name type="synonym">Cebus capucinus imitator</name>
    <dbReference type="NCBI Taxonomy" id="2715852"/>
    <lineage>
        <taxon>Eukaryota</taxon>
        <taxon>Metazoa</taxon>
        <taxon>Chordata</taxon>
        <taxon>Craniata</taxon>
        <taxon>Vertebrata</taxon>
        <taxon>Euteleostomi</taxon>
        <taxon>Mammalia</taxon>
        <taxon>Eutheria</taxon>
        <taxon>Euarchontoglires</taxon>
        <taxon>Primates</taxon>
        <taxon>Haplorrhini</taxon>
        <taxon>Platyrrhini</taxon>
        <taxon>Cebidae</taxon>
        <taxon>Cebinae</taxon>
        <taxon>Cebus</taxon>
    </lineage>
</organism>
<keyword evidence="5" id="KW-1185">Reference proteome</keyword>
<proteinExistence type="inferred from homology"/>
<feature type="compositionally biased region" description="Basic and acidic residues" evidence="3">
    <location>
        <begin position="95"/>
        <end position="108"/>
    </location>
</feature>
<dbReference type="GO" id="GO:0034553">
    <property type="term" value="P:mitochondrial respiratory chain complex II assembly"/>
    <property type="evidence" value="ECO:0007669"/>
    <property type="project" value="Ensembl"/>
</dbReference>
<dbReference type="Pfam" id="PF07896">
    <property type="entry name" value="DUF1674"/>
    <property type="match status" value="1"/>
</dbReference>
<dbReference type="RefSeq" id="XP_017404906.1">
    <property type="nucleotide sequence ID" value="XM_017549417.2"/>
</dbReference>
<evidence type="ECO:0000256" key="2">
    <source>
        <dbReference type="ARBA" id="ARBA00022170"/>
    </source>
</evidence>
<dbReference type="GeneTree" id="ENSGT00390000009155"/>
<protein>
    <recommendedName>
        <fullName evidence="2">Succinate dehydrogenase assembly factor 4, mitochondrial</fullName>
    </recommendedName>
</protein>
<dbReference type="STRING" id="9516.ENSCCAP00000034209"/>
<dbReference type="AlphaFoldDB" id="A0A2K5S1D6"/>
<reference evidence="4" key="1">
    <citation type="submission" date="2025-08" db="UniProtKB">
        <authorList>
            <consortium name="Ensembl"/>
        </authorList>
    </citation>
    <scope>IDENTIFICATION</scope>
</reference>
<gene>
    <name evidence="4" type="primary">SDHAF4</name>
</gene>
<feature type="region of interest" description="Disordered" evidence="3">
    <location>
        <begin position="30"/>
        <end position="108"/>
    </location>
</feature>
<comment type="similarity">
    <text evidence="1">Belongs to the SDHAF4 family.</text>
</comment>
<evidence type="ECO:0000313" key="4">
    <source>
        <dbReference type="Ensembl" id="ENSCCAP00000034209.1"/>
    </source>
</evidence>